<dbReference type="OrthoDB" id="3270804at2759"/>
<accession>A0A8H5F513</accession>
<name>A0A8H5F513_9AGAR</name>
<feature type="domain" description="Ribonuclease H1 N-terminal" evidence="2">
    <location>
        <begin position="284"/>
        <end position="324"/>
    </location>
</feature>
<dbReference type="EMBL" id="JAACJK010000165">
    <property type="protein sequence ID" value="KAF5324055.1"/>
    <property type="molecule type" value="Genomic_DNA"/>
</dbReference>
<sequence length="340" mass="34287">MPSRSNMNEEGTALRGIHLSLRMKDLVGFVVRAIDLRRSTLNRADKDNTSYHAETCAVCDGTGFVIVPNLGSGDADDDDNDVFVSDSDEDGELPPLLTTTTGASAAHASSAGRTSGAGEPTSNTDRTLALGLHLAASAGLLSPPSTAVTPAAATVVPAPAVATASNTVITPASTASVSAPAAATSTTVVTPAGATVVPVPATAAPATAPVVTLTPANPTLGTNPALGNPALITPAAVTLAVVTQTQVLGLPPVSTVIPGFHSLGPNTPAPEPDDALFASPGEDRYYCVSKGIRVGVFGGWHNTSPYVTGVASASFNRHRTIQAAFAAYEDAYARGFACYV</sequence>
<keyword evidence="4" id="KW-1185">Reference proteome</keyword>
<evidence type="ECO:0000256" key="1">
    <source>
        <dbReference type="SAM" id="MobiDB-lite"/>
    </source>
</evidence>
<protein>
    <recommendedName>
        <fullName evidence="2">Ribonuclease H1 N-terminal domain-containing protein</fullName>
    </recommendedName>
</protein>
<dbReference type="AlphaFoldDB" id="A0A8H5F513"/>
<evidence type="ECO:0000313" key="4">
    <source>
        <dbReference type="Proteomes" id="UP000541558"/>
    </source>
</evidence>
<dbReference type="SUPFAM" id="SSF55658">
    <property type="entry name" value="L9 N-domain-like"/>
    <property type="match status" value="1"/>
</dbReference>
<gene>
    <name evidence="3" type="ORF">D9611_008340</name>
</gene>
<comment type="caution">
    <text evidence="3">The sequence shown here is derived from an EMBL/GenBank/DDBJ whole genome shotgun (WGS) entry which is preliminary data.</text>
</comment>
<dbReference type="InterPro" id="IPR009027">
    <property type="entry name" value="Ribosomal_bL9/RNase_H1_N"/>
</dbReference>
<feature type="compositionally biased region" description="Acidic residues" evidence="1">
    <location>
        <begin position="74"/>
        <end position="92"/>
    </location>
</feature>
<proteinExistence type="predicted"/>
<evidence type="ECO:0000259" key="2">
    <source>
        <dbReference type="Pfam" id="PF01693"/>
    </source>
</evidence>
<feature type="compositionally biased region" description="Low complexity" evidence="1">
    <location>
        <begin position="98"/>
        <end position="118"/>
    </location>
</feature>
<feature type="region of interest" description="Disordered" evidence="1">
    <location>
        <begin position="70"/>
        <end position="124"/>
    </location>
</feature>
<reference evidence="3 4" key="1">
    <citation type="journal article" date="2020" name="ISME J.">
        <title>Uncovering the hidden diversity of litter-decomposition mechanisms in mushroom-forming fungi.</title>
        <authorList>
            <person name="Floudas D."/>
            <person name="Bentzer J."/>
            <person name="Ahren D."/>
            <person name="Johansson T."/>
            <person name="Persson P."/>
            <person name="Tunlid A."/>
        </authorList>
    </citation>
    <scope>NUCLEOTIDE SEQUENCE [LARGE SCALE GENOMIC DNA]</scope>
    <source>
        <strain evidence="3 4">CBS 175.51</strain>
    </source>
</reference>
<dbReference type="InterPro" id="IPR011320">
    <property type="entry name" value="RNase_H1_N"/>
</dbReference>
<evidence type="ECO:0000313" key="3">
    <source>
        <dbReference type="EMBL" id="KAF5324055.1"/>
    </source>
</evidence>
<organism evidence="3 4">
    <name type="scientific">Ephemerocybe angulata</name>
    <dbReference type="NCBI Taxonomy" id="980116"/>
    <lineage>
        <taxon>Eukaryota</taxon>
        <taxon>Fungi</taxon>
        <taxon>Dikarya</taxon>
        <taxon>Basidiomycota</taxon>
        <taxon>Agaricomycotina</taxon>
        <taxon>Agaricomycetes</taxon>
        <taxon>Agaricomycetidae</taxon>
        <taxon>Agaricales</taxon>
        <taxon>Agaricineae</taxon>
        <taxon>Psathyrellaceae</taxon>
        <taxon>Ephemerocybe</taxon>
    </lineage>
</organism>
<dbReference type="Proteomes" id="UP000541558">
    <property type="component" value="Unassembled WGS sequence"/>
</dbReference>
<dbReference type="Pfam" id="PF01693">
    <property type="entry name" value="Cauli_VI"/>
    <property type="match status" value="1"/>
</dbReference>